<sequence length="371" mass="41160">MSKNSSSRLFQPIKVGNMNLNHRVVLAPLTRLRTTPSEAPVPELVKEYYVQRASTPGTLLVSEATIIASKAHGLAGGPGFWSDEQINGWKEIVDAVHAKGSFIFLQIAALGRLAPKALLQQRDPSFEVVGAGDIPYSSGDIPRPLTREEIREYVNLYAQAAKDGVEKAGFDGVEIHGCNASLIEQFLQDVTNNRTDEYGGSVENRTRFALEVVDAMSQAIGAEKTALRLSPWNTIFDMGMEDPIPTYSFLVERLRVLFPDLAYLSVTEPRMIGEHVEKELNNGESNDFIHKIWSPRPIVLAGAYTRQTAIEKTESESNENILIAFGRHFIANPDLPVRLEKNLALNAYDRSTFYLPGPKGYTDYPFASTMN</sequence>
<proteinExistence type="predicted"/>
<reference evidence="2 3" key="1">
    <citation type="journal article" date="2019" name="Nat. Ecol. Evol.">
        <title>Megaphylogeny resolves global patterns of mushroom evolution.</title>
        <authorList>
            <person name="Varga T."/>
            <person name="Krizsan K."/>
            <person name="Foldi C."/>
            <person name="Dima B."/>
            <person name="Sanchez-Garcia M."/>
            <person name="Sanchez-Ramirez S."/>
            <person name="Szollosi G.J."/>
            <person name="Szarkandi J.G."/>
            <person name="Papp V."/>
            <person name="Albert L."/>
            <person name="Andreopoulos W."/>
            <person name="Angelini C."/>
            <person name="Antonin V."/>
            <person name="Barry K.W."/>
            <person name="Bougher N.L."/>
            <person name="Buchanan P."/>
            <person name="Buyck B."/>
            <person name="Bense V."/>
            <person name="Catcheside P."/>
            <person name="Chovatia M."/>
            <person name="Cooper J."/>
            <person name="Damon W."/>
            <person name="Desjardin D."/>
            <person name="Finy P."/>
            <person name="Geml J."/>
            <person name="Haridas S."/>
            <person name="Hughes K."/>
            <person name="Justo A."/>
            <person name="Karasinski D."/>
            <person name="Kautmanova I."/>
            <person name="Kiss B."/>
            <person name="Kocsube S."/>
            <person name="Kotiranta H."/>
            <person name="LaButti K.M."/>
            <person name="Lechner B.E."/>
            <person name="Liimatainen K."/>
            <person name="Lipzen A."/>
            <person name="Lukacs Z."/>
            <person name="Mihaltcheva S."/>
            <person name="Morgado L.N."/>
            <person name="Niskanen T."/>
            <person name="Noordeloos M.E."/>
            <person name="Ohm R.A."/>
            <person name="Ortiz-Santana B."/>
            <person name="Ovrebo C."/>
            <person name="Racz N."/>
            <person name="Riley R."/>
            <person name="Savchenko A."/>
            <person name="Shiryaev A."/>
            <person name="Soop K."/>
            <person name="Spirin V."/>
            <person name="Szebenyi C."/>
            <person name="Tomsovsky M."/>
            <person name="Tulloss R.E."/>
            <person name="Uehling J."/>
            <person name="Grigoriev I.V."/>
            <person name="Vagvolgyi C."/>
            <person name="Papp T."/>
            <person name="Martin F.M."/>
            <person name="Miettinen O."/>
            <person name="Hibbett D.S."/>
            <person name="Nagy L.G."/>
        </authorList>
    </citation>
    <scope>NUCLEOTIDE SEQUENCE [LARGE SCALE GENOMIC DNA]</scope>
    <source>
        <strain evidence="2 3">CBS 962.96</strain>
    </source>
</reference>
<dbReference type="PANTHER" id="PTHR22893">
    <property type="entry name" value="NADH OXIDOREDUCTASE-RELATED"/>
    <property type="match status" value="1"/>
</dbReference>
<dbReference type="CDD" id="cd02933">
    <property type="entry name" value="OYE_like_FMN"/>
    <property type="match status" value="1"/>
</dbReference>
<dbReference type="PANTHER" id="PTHR22893:SF91">
    <property type="entry name" value="NADPH DEHYDROGENASE 2-RELATED"/>
    <property type="match status" value="1"/>
</dbReference>
<dbReference type="GO" id="GO:0003959">
    <property type="term" value="F:NADPH dehydrogenase activity"/>
    <property type="evidence" value="ECO:0007669"/>
    <property type="project" value="TreeGrafter"/>
</dbReference>
<name>A0A4S8MH49_DENBC</name>
<dbReference type="Pfam" id="PF00724">
    <property type="entry name" value="Oxidored_FMN"/>
    <property type="match status" value="1"/>
</dbReference>
<evidence type="ECO:0000313" key="2">
    <source>
        <dbReference type="EMBL" id="THV01995.1"/>
    </source>
</evidence>
<dbReference type="InterPro" id="IPR045247">
    <property type="entry name" value="Oye-like"/>
</dbReference>
<dbReference type="GO" id="GO:0010181">
    <property type="term" value="F:FMN binding"/>
    <property type="evidence" value="ECO:0007669"/>
    <property type="project" value="InterPro"/>
</dbReference>
<evidence type="ECO:0000313" key="3">
    <source>
        <dbReference type="Proteomes" id="UP000297245"/>
    </source>
</evidence>
<dbReference type="FunFam" id="3.20.20.70:FF:000138">
    <property type="entry name" value="NADPH dehydrogenase 1"/>
    <property type="match status" value="1"/>
</dbReference>
<feature type="domain" description="NADH:flavin oxidoreductase/NADH oxidase N-terminal" evidence="1">
    <location>
        <begin position="9"/>
        <end position="346"/>
    </location>
</feature>
<protein>
    <submittedName>
        <fullName evidence="2">NADH:flavin oxidoreductase/NADH oxidase</fullName>
    </submittedName>
</protein>
<accession>A0A4S8MH49</accession>
<dbReference type="EMBL" id="ML179082">
    <property type="protein sequence ID" value="THV01995.1"/>
    <property type="molecule type" value="Genomic_DNA"/>
</dbReference>
<gene>
    <name evidence="2" type="ORF">K435DRAFT_853269</name>
</gene>
<dbReference type="InterPro" id="IPR001155">
    <property type="entry name" value="OxRdtase_FMN_N"/>
</dbReference>
<keyword evidence="3" id="KW-1185">Reference proteome</keyword>
<evidence type="ECO:0000259" key="1">
    <source>
        <dbReference type="Pfam" id="PF00724"/>
    </source>
</evidence>
<dbReference type="SUPFAM" id="SSF51395">
    <property type="entry name" value="FMN-linked oxidoreductases"/>
    <property type="match status" value="1"/>
</dbReference>
<dbReference type="InterPro" id="IPR013785">
    <property type="entry name" value="Aldolase_TIM"/>
</dbReference>
<organism evidence="2 3">
    <name type="scientific">Dendrothele bispora (strain CBS 962.96)</name>
    <dbReference type="NCBI Taxonomy" id="1314807"/>
    <lineage>
        <taxon>Eukaryota</taxon>
        <taxon>Fungi</taxon>
        <taxon>Dikarya</taxon>
        <taxon>Basidiomycota</taxon>
        <taxon>Agaricomycotina</taxon>
        <taxon>Agaricomycetes</taxon>
        <taxon>Agaricomycetidae</taxon>
        <taxon>Agaricales</taxon>
        <taxon>Agaricales incertae sedis</taxon>
        <taxon>Dendrothele</taxon>
    </lineage>
</organism>
<dbReference type="OrthoDB" id="276546at2759"/>
<dbReference type="AlphaFoldDB" id="A0A4S8MH49"/>
<dbReference type="Proteomes" id="UP000297245">
    <property type="component" value="Unassembled WGS sequence"/>
</dbReference>
<dbReference type="Gene3D" id="3.20.20.70">
    <property type="entry name" value="Aldolase class I"/>
    <property type="match status" value="1"/>
</dbReference>